<evidence type="ECO:0000256" key="3">
    <source>
        <dbReference type="SAM" id="SignalP"/>
    </source>
</evidence>
<dbReference type="GeneID" id="109066904"/>
<name>A0A9Q9XZE1_CYPCA</name>
<evidence type="ECO:0000256" key="2">
    <source>
        <dbReference type="SAM" id="Phobius"/>
    </source>
</evidence>
<feature type="signal peptide" evidence="3">
    <location>
        <begin position="1"/>
        <end position="24"/>
    </location>
</feature>
<evidence type="ECO:0000256" key="1">
    <source>
        <dbReference type="SAM" id="MobiDB-lite"/>
    </source>
</evidence>
<dbReference type="RefSeq" id="XP_042610741.1">
    <property type="nucleotide sequence ID" value="XM_042754807.1"/>
</dbReference>
<organism evidence="4">
    <name type="scientific">Cyprinus carpio</name>
    <name type="common">Common carp</name>
    <dbReference type="NCBI Taxonomy" id="7962"/>
    <lineage>
        <taxon>Eukaryota</taxon>
        <taxon>Metazoa</taxon>
        <taxon>Chordata</taxon>
        <taxon>Craniata</taxon>
        <taxon>Vertebrata</taxon>
        <taxon>Euteleostomi</taxon>
        <taxon>Actinopterygii</taxon>
        <taxon>Neopterygii</taxon>
        <taxon>Teleostei</taxon>
        <taxon>Ostariophysi</taxon>
        <taxon>Cypriniformes</taxon>
        <taxon>Cyprinidae</taxon>
        <taxon>Cyprininae</taxon>
        <taxon>Cyprinus</taxon>
    </lineage>
</organism>
<dbReference type="Proteomes" id="UP001155660">
    <property type="component" value="Unplaced"/>
</dbReference>
<dbReference type="AlphaFoldDB" id="A0A9Q9XZE1"/>
<keyword evidence="3" id="KW-0732">Signal</keyword>
<sequence length="283" mass="31592">MCLTINLHWFLTIFLLFVLPGTPSGPVKEKKGGIATLSCEVEGNDITDINIIRMSKNISVCQTEKCSGRIFKKRVCDVVIEDLRFSDAGKYILRFVYKNYPAKTYHLQIHDEVSVKIGEELKLDVLLPNADKVETNSSGEWREVWKRGHGVCCERMTDRDGNLSIKEFTSNDTGTYRVLDSEGETLITVTVTVDTLSATQSKDKLDTDDEQPNATEQLPAWVWILIVLVVLGALALVAFAVNRTHQHQNRNEGRNSYQCVSVEPAVEGPTSPNNSNGYVQLGV</sequence>
<feature type="region of interest" description="Disordered" evidence="1">
    <location>
        <begin position="263"/>
        <end position="283"/>
    </location>
</feature>
<proteinExistence type="predicted"/>
<keyword evidence="2" id="KW-0472">Membrane</keyword>
<feature type="compositionally biased region" description="Polar residues" evidence="1">
    <location>
        <begin position="270"/>
        <end position="283"/>
    </location>
</feature>
<dbReference type="OrthoDB" id="8951452at2759"/>
<dbReference type="KEGG" id="ccar:109066904"/>
<evidence type="ECO:0000313" key="4">
    <source>
        <dbReference type="RefSeq" id="XP_042610741.1"/>
    </source>
</evidence>
<gene>
    <name evidence="4" type="primary">LOC109066904</name>
</gene>
<keyword evidence="2" id="KW-1133">Transmembrane helix</keyword>
<feature type="transmembrane region" description="Helical" evidence="2">
    <location>
        <begin position="220"/>
        <end position="241"/>
    </location>
</feature>
<protein>
    <submittedName>
        <fullName evidence="4">Uncharacterized protein LOC109066904 isoform X1</fullName>
    </submittedName>
</protein>
<accession>A0A9Q9XZE1</accession>
<keyword evidence="2" id="KW-0812">Transmembrane</keyword>
<feature type="chain" id="PRO_5040250867" evidence="3">
    <location>
        <begin position="25"/>
        <end position="283"/>
    </location>
</feature>
<reference evidence="4" key="1">
    <citation type="submission" date="2025-08" db="UniProtKB">
        <authorList>
            <consortium name="RefSeq"/>
        </authorList>
    </citation>
    <scope>IDENTIFICATION</scope>
    <source>
        <tissue evidence="4">Muscle</tissue>
    </source>
</reference>